<evidence type="ECO:0000256" key="3">
    <source>
        <dbReference type="ARBA" id="ARBA00022989"/>
    </source>
</evidence>
<name>G4LY05_SCHMA</name>
<accession>G4LY05</accession>
<dbReference type="FunCoup" id="G4LY05">
    <property type="interactions" value="6"/>
</dbReference>
<evidence type="ECO:0000256" key="4">
    <source>
        <dbReference type="ARBA" id="ARBA00023136"/>
    </source>
</evidence>
<dbReference type="eggNOG" id="ENOG502QPUD">
    <property type="taxonomic scope" value="Eukaryota"/>
</dbReference>
<feature type="transmembrane region" description="Helical" evidence="5">
    <location>
        <begin position="12"/>
        <end position="35"/>
    </location>
</feature>
<organism evidence="6 7">
    <name type="scientific">Schistosoma mansoni</name>
    <name type="common">Blood fluke</name>
    <dbReference type="NCBI Taxonomy" id="6183"/>
    <lineage>
        <taxon>Eukaryota</taxon>
        <taxon>Metazoa</taxon>
        <taxon>Spiralia</taxon>
        <taxon>Lophotrochozoa</taxon>
        <taxon>Platyhelminthes</taxon>
        <taxon>Trematoda</taxon>
        <taxon>Digenea</taxon>
        <taxon>Strigeidida</taxon>
        <taxon>Schistosomatoidea</taxon>
        <taxon>Schistosomatidae</taxon>
        <taxon>Schistosoma</taxon>
    </lineage>
</organism>
<dbReference type="PhylomeDB" id="G4LY05"/>
<dbReference type="InterPro" id="IPR004031">
    <property type="entry name" value="PMP22/EMP/MP20/Claudin"/>
</dbReference>
<evidence type="ECO:0000256" key="2">
    <source>
        <dbReference type="ARBA" id="ARBA00022692"/>
    </source>
</evidence>
<sequence>MLPDVENKRLFSCIVFFTAFGFCSNFISFVSPYWIQSVPEANSQFQRIGLWTVCFDGYMRPGLYDKAYFGCYYIYYVIYDRIRDWLNPIWLYTIQVTSSCGVLVQFLVMFIVLSQVAGAISKSDLKSLRFIASGHFFTSLTLAAALVAFAVARYDSRWMPYPELNTLSWSYAFGVLSFICTFIGFIISFITYIKLSDLMNQQNTNENLLNDEEKMGISSPPPPPPPISHTSILNEPNYYTEPRYMPDLPQSALSYIDSSNKNWHAKDSEITHNLNKQNDHFNNSTNSYLNT</sequence>
<keyword evidence="4 5" id="KW-0472">Membrane</keyword>
<protein>
    <submittedName>
        <fullName evidence="7">Septate junction protein</fullName>
    </submittedName>
</protein>
<reference evidence="6" key="1">
    <citation type="journal article" date="2012" name="PLoS Negl. Trop. Dis.">
        <title>A systematically improved high quality genome and transcriptome of the human blood fluke Schistosoma mansoni.</title>
        <authorList>
            <person name="Protasio A.V."/>
            <person name="Tsai I.J."/>
            <person name="Babbage A."/>
            <person name="Nichol S."/>
            <person name="Hunt M."/>
            <person name="Aslett M.A."/>
            <person name="De Silva N."/>
            <person name="Velarde G.S."/>
            <person name="Anderson T.J."/>
            <person name="Clark R.C."/>
            <person name="Davidson C."/>
            <person name="Dillon G.P."/>
            <person name="Holroyd N.E."/>
            <person name="LoVerde P.T."/>
            <person name="Lloyd C."/>
            <person name="McQuillan J."/>
            <person name="Oliveira G."/>
            <person name="Otto T.D."/>
            <person name="Parker-Manuel S.J."/>
            <person name="Quail M.A."/>
            <person name="Wilson R.A."/>
            <person name="Zerlotini A."/>
            <person name="Dunne D.W."/>
            <person name="Berriman M."/>
        </authorList>
    </citation>
    <scope>NUCLEOTIDE SEQUENCE [LARGE SCALE GENOMIC DNA]</scope>
    <source>
        <strain evidence="6">Puerto Rican</strain>
    </source>
</reference>
<dbReference type="GeneID" id="8352241"/>
<dbReference type="OrthoDB" id="6140671at2759"/>
<proteinExistence type="predicted"/>
<dbReference type="InParanoid" id="G4LY05"/>
<dbReference type="STRING" id="6183.G4LY05"/>
<dbReference type="PANTHER" id="PTHR21284:SF12">
    <property type="entry name" value="EG:80H7.2 PROTEIN"/>
    <property type="match status" value="1"/>
</dbReference>
<dbReference type="KEGG" id="smm:Smp_051410"/>
<evidence type="ECO:0000313" key="7">
    <source>
        <dbReference type="WBParaSite" id="Smp_051410.1"/>
    </source>
</evidence>
<dbReference type="GO" id="GO:0016020">
    <property type="term" value="C:membrane"/>
    <property type="evidence" value="ECO:0007669"/>
    <property type="project" value="UniProtKB-SubCell"/>
</dbReference>
<dbReference type="HOGENOM" id="CLU_957503_0_0_1"/>
<dbReference type="Proteomes" id="UP000008854">
    <property type="component" value="Unassembled WGS sequence"/>
</dbReference>
<dbReference type="AlphaFoldDB" id="G4LY05"/>
<feature type="transmembrane region" description="Helical" evidence="5">
    <location>
        <begin position="89"/>
        <end position="118"/>
    </location>
</feature>
<feature type="transmembrane region" description="Helical" evidence="5">
    <location>
        <begin position="171"/>
        <end position="193"/>
    </location>
</feature>
<keyword evidence="6" id="KW-1185">Reference proteome</keyword>
<dbReference type="WBParaSite" id="Smp_051410.1">
    <property type="protein sequence ID" value="Smp_051410.1"/>
    <property type="gene ID" value="Smp_051410"/>
</dbReference>
<feature type="transmembrane region" description="Helical" evidence="5">
    <location>
        <begin position="130"/>
        <end position="151"/>
    </location>
</feature>
<comment type="subcellular location">
    <subcellularLocation>
        <location evidence="1">Membrane</location>
        <topology evidence="1">Multi-pass membrane protein</topology>
    </subcellularLocation>
</comment>
<dbReference type="PANTHER" id="PTHR21284">
    <property type="entry name" value="EG:80H7.2 PROTEIN"/>
    <property type="match status" value="1"/>
</dbReference>
<dbReference type="Pfam" id="PF13903">
    <property type="entry name" value="Claudin_2"/>
    <property type="match status" value="1"/>
</dbReference>
<dbReference type="Gene3D" id="1.20.140.150">
    <property type="match status" value="1"/>
</dbReference>
<reference evidence="7" key="2">
    <citation type="submission" date="2018-12" db="UniProtKB">
        <authorList>
            <consortium name="WormBaseParasite"/>
        </authorList>
    </citation>
    <scope>IDENTIFICATION</scope>
    <source>
        <strain evidence="7">Puerto Rican</strain>
    </source>
</reference>
<dbReference type="RefSeq" id="XP_018646143.1">
    <property type="nucleotide sequence ID" value="XM_018790630.1"/>
</dbReference>
<evidence type="ECO:0000256" key="5">
    <source>
        <dbReference type="SAM" id="Phobius"/>
    </source>
</evidence>
<evidence type="ECO:0000256" key="1">
    <source>
        <dbReference type="ARBA" id="ARBA00004141"/>
    </source>
</evidence>
<keyword evidence="3 5" id="KW-1133">Transmembrane helix</keyword>
<evidence type="ECO:0000313" key="6">
    <source>
        <dbReference type="Proteomes" id="UP000008854"/>
    </source>
</evidence>
<dbReference type="CTD" id="8352241"/>
<keyword evidence="2 5" id="KW-0812">Transmembrane</keyword>